<evidence type="ECO:0000313" key="12">
    <source>
        <dbReference type="Proteomes" id="UP001651158"/>
    </source>
</evidence>
<dbReference type="PANTHER" id="PTHR19957">
    <property type="entry name" value="SYNTAXIN"/>
    <property type="match status" value="1"/>
</dbReference>
<dbReference type="SMART" id="SM00397">
    <property type="entry name" value="t_SNARE"/>
    <property type="match status" value="1"/>
</dbReference>
<dbReference type="Proteomes" id="UP001651158">
    <property type="component" value="Unassembled WGS sequence"/>
</dbReference>
<dbReference type="InterPro" id="IPR006012">
    <property type="entry name" value="Syntaxin/epimorphin_CS"/>
</dbReference>
<comment type="subcellular location">
    <subcellularLocation>
        <location evidence="1">Membrane</location>
        <topology evidence="1">Single-pass type IV membrane protein</topology>
    </subcellularLocation>
</comment>
<evidence type="ECO:0000256" key="8">
    <source>
        <dbReference type="RuleBase" id="RU003858"/>
    </source>
</evidence>
<evidence type="ECO:0000256" key="3">
    <source>
        <dbReference type="ARBA" id="ARBA00022448"/>
    </source>
</evidence>
<keyword evidence="4 9" id="KW-0812">Transmembrane</keyword>
<organism evidence="11 12">
    <name type="scientific">Taenia crassiceps</name>
    <dbReference type="NCBI Taxonomy" id="6207"/>
    <lineage>
        <taxon>Eukaryota</taxon>
        <taxon>Metazoa</taxon>
        <taxon>Spiralia</taxon>
        <taxon>Lophotrochozoa</taxon>
        <taxon>Platyhelminthes</taxon>
        <taxon>Cestoda</taxon>
        <taxon>Eucestoda</taxon>
        <taxon>Cyclophyllidea</taxon>
        <taxon>Taeniidae</taxon>
        <taxon>Taenia</taxon>
    </lineage>
</organism>
<dbReference type="PANTHER" id="PTHR19957:SF424">
    <property type="entry name" value="SYNTAXIN-1A"/>
    <property type="match status" value="1"/>
</dbReference>
<feature type="transmembrane region" description="Helical" evidence="9">
    <location>
        <begin position="288"/>
        <end position="310"/>
    </location>
</feature>
<dbReference type="EMBL" id="JAKROA010000001">
    <property type="protein sequence ID" value="KAL5112579.1"/>
    <property type="molecule type" value="Genomic_DNA"/>
</dbReference>
<keyword evidence="3" id="KW-0813">Transport</keyword>
<dbReference type="InterPro" id="IPR000727">
    <property type="entry name" value="T_SNARE_dom"/>
</dbReference>
<evidence type="ECO:0000256" key="6">
    <source>
        <dbReference type="ARBA" id="ARBA00022989"/>
    </source>
</evidence>
<dbReference type="SMART" id="SM00503">
    <property type="entry name" value="SynN"/>
    <property type="match status" value="1"/>
</dbReference>
<comment type="caution">
    <text evidence="11">The sequence shown here is derived from an EMBL/GenBank/DDBJ whole genome shotgun (WGS) entry which is preliminary data.</text>
</comment>
<keyword evidence="7 9" id="KW-0472">Membrane</keyword>
<dbReference type="InterPro" id="IPR045242">
    <property type="entry name" value="Syntaxin"/>
</dbReference>
<keyword evidence="6 9" id="KW-1133">Transmembrane helix</keyword>
<dbReference type="PROSITE" id="PS00914">
    <property type="entry name" value="SYNTAXIN"/>
    <property type="match status" value="1"/>
</dbReference>
<keyword evidence="12" id="KW-1185">Reference proteome</keyword>
<proteinExistence type="inferred from homology"/>
<evidence type="ECO:0000256" key="9">
    <source>
        <dbReference type="SAM" id="Phobius"/>
    </source>
</evidence>
<evidence type="ECO:0000313" key="11">
    <source>
        <dbReference type="EMBL" id="KAL5112579.1"/>
    </source>
</evidence>
<feature type="domain" description="T-SNARE coiled-coil homology" evidence="10">
    <location>
        <begin position="214"/>
        <end position="276"/>
    </location>
</feature>
<name>A0ABR4QSY9_9CEST</name>
<evidence type="ECO:0000256" key="2">
    <source>
        <dbReference type="ARBA" id="ARBA00009063"/>
    </source>
</evidence>
<dbReference type="InterPro" id="IPR010989">
    <property type="entry name" value="SNARE"/>
</dbReference>
<dbReference type="Gene3D" id="1.20.5.110">
    <property type="match status" value="1"/>
</dbReference>
<evidence type="ECO:0000256" key="7">
    <source>
        <dbReference type="ARBA" id="ARBA00023136"/>
    </source>
</evidence>
<sequence length="312" mass="35359">MPKDLLAALKGENGYNSGLSNDSFVESNYLSAFFSQVEQLRGEIDKIAALVAEIKQKHSEILAAPNQDERTKARVEEIMAEIKQRAGRVRSALKQLDLSIQQEESAGGDVADIRIKRGQHQTIGRRFVEVMQEYSKAQTDYRDANKKRILRQMAIDTIHLNLSDRADSRLQYVAVKLPDRNITDEELEDMLESGNPQIFTQSILADTQLARQTLSEIEARHQDIIKLEQSIKELHDMFQDLATLVDSQQEAIDKIEYNVDQAKDYIETAKTDVEKAVIYQKKSRKKKIIIGVVVSVILLIIIISLVASLVPR</sequence>
<comment type="similarity">
    <text evidence="2 8">Belongs to the syntaxin family.</text>
</comment>
<protein>
    <submittedName>
        <fullName evidence="11">Syntaxin</fullName>
    </submittedName>
</protein>
<evidence type="ECO:0000256" key="4">
    <source>
        <dbReference type="ARBA" id="ARBA00022692"/>
    </source>
</evidence>
<gene>
    <name evidence="11" type="ORF">TcWFU_007742</name>
</gene>
<accession>A0ABR4QSY9</accession>
<dbReference type="CDD" id="cd00179">
    <property type="entry name" value="SynN"/>
    <property type="match status" value="1"/>
</dbReference>
<dbReference type="Pfam" id="PF00804">
    <property type="entry name" value="Syntaxin"/>
    <property type="match status" value="1"/>
</dbReference>
<dbReference type="Gene3D" id="1.20.58.70">
    <property type="match status" value="1"/>
</dbReference>
<dbReference type="PROSITE" id="PS50192">
    <property type="entry name" value="T_SNARE"/>
    <property type="match status" value="1"/>
</dbReference>
<dbReference type="SUPFAM" id="SSF47661">
    <property type="entry name" value="t-snare proteins"/>
    <property type="match status" value="1"/>
</dbReference>
<reference evidence="11 12" key="1">
    <citation type="journal article" date="2022" name="Front. Cell. Infect. Microbiol.">
        <title>The Genomes of Two Strains of Taenia crassiceps the Animal Model for the Study of Human Cysticercosis.</title>
        <authorList>
            <person name="Bobes R.J."/>
            <person name="Estrada K."/>
            <person name="Rios-Valencia D.G."/>
            <person name="Calderon-Gallegos A."/>
            <person name="de la Torre P."/>
            <person name="Carrero J.C."/>
            <person name="Sanchez-Flores A."/>
            <person name="Laclette J.P."/>
        </authorList>
    </citation>
    <scope>NUCLEOTIDE SEQUENCE [LARGE SCALE GENOMIC DNA]</scope>
    <source>
        <strain evidence="11">WFUcys</strain>
    </source>
</reference>
<keyword evidence="5" id="KW-0532">Neurotransmitter transport</keyword>
<evidence type="ECO:0000259" key="10">
    <source>
        <dbReference type="PROSITE" id="PS50192"/>
    </source>
</evidence>
<dbReference type="Pfam" id="PF05739">
    <property type="entry name" value="SNARE"/>
    <property type="match status" value="1"/>
</dbReference>
<evidence type="ECO:0000256" key="1">
    <source>
        <dbReference type="ARBA" id="ARBA00004211"/>
    </source>
</evidence>
<dbReference type="InterPro" id="IPR006011">
    <property type="entry name" value="Syntaxin_N"/>
</dbReference>
<evidence type="ECO:0000256" key="5">
    <source>
        <dbReference type="ARBA" id="ARBA00022775"/>
    </source>
</evidence>